<feature type="region of interest" description="Disordered" evidence="1">
    <location>
        <begin position="1"/>
        <end position="20"/>
    </location>
</feature>
<dbReference type="Pfam" id="PF07238">
    <property type="entry name" value="PilZ"/>
    <property type="match status" value="1"/>
</dbReference>
<dbReference type="OrthoDB" id="8481433at2"/>
<sequence length="117" mass="12604">MSPTPAPGNRQADRRSTRRISAPMTVVIGNAPYAIGDWSLGGLRVLEYSGALEPGDCTAMRVFVPTAGPGALFRTSGEVRRKDDDDGSVGVAFNDLDSVAFATLNRYFRERVLRGTL</sequence>
<accession>A0A8G2BHF7</accession>
<proteinExistence type="predicted"/>
<dbReference type="AlphaFoldDB" id="A0A8G2BHF7"/>
<comment type="caution">
    <text evidence="3">The sequence shown here is derived from an EMBL/GenBank/DDBJ whole genome shotgun (WGS) entry which is preliminary data.</text>
</comment>
<dbReference type="GO" id="GO:0035438">
    <property type="term" value="F:cyclic-di-GMP binding"/>
    <property type="evidence" value="ECO:0007669"/>
    <property type="project" value="InterPro"/>
</dbReference>
<evidence type="ECO:0000313" key="4">
    <source>
        <dbReference type="Proteomes" id="UP000198615"/>
    </source>
</evidence>
<reference evidence="3 4" key="1">
    <citation type="submission" date="2016-10" db="EMBL/GenBank/DDBJ databases">
        <authorList>
            <person name="Varghese N."/>
            <person name="Submissions S."/>
        </authorList>
    </citation>
    <scope>NUCLEOTIDE SEQUENCE [LARGE SCALE GENOMIC DNA]</scope>
    <source>
        <strain evidence="3 4">DSM 18839</strain>
    </source>
</reference>
<dbReference type="RefSeq" id="WP_093150059.1">
    <property type="nucleotide sequence ID" value="NZ_FNBW01000005.1"/>
</dbReference>
<organism evidence="3 4">
    <name type="scientific">Thalassobaculum litoreum DSM 18839</name>
    <dbReference type="NCBI Taxonomy" id="1123362"/>
    <lineage>
        <taxon>Bacteria</taxon>
        <taxon>Pseudomonadati</taxon>
        <taxon>Pseudomonadota</taxon>
        <taxon>Alphaproteobacteria</taxon>
        <taxon>Rhodospirillales</taxon>
        <taxon>Thalassobaculaceae</taxon>
        <taxon>Thalassobaculum</taxon>
    </lineage>
</organism>
<name>A0A8G2BHF7_9PROT</name>
<dbReference type="EMBL" id="FNBW01000005">
    <property type="protein sequence ID" value="SDF67962.1"/>
    <property type="molecule type" value="Genomic_DNA"/>
</dbReference>
<gene>
    <name evidence="3" type="ORF">SAMN05660686_02035</name>
</gene>
<feature type="domain" description="PilZ" evidence="2">
    <location>
        <begin position="14"/>
        <end position="108"/>
    </location>
</feature>
<evidence type="ECO:0000259" key="2">
    <source>
        <dbReference type="Pfam" id="PF07238"/>
    </source>
</evidence>
<dbReference type="SUPFAM" id="SSF141371">
    <property type="entry name" value="PilZ domain-like"/>
    <property type="match status" value="1"/>
</dbReference>
<evidence type="ECO:0000313" key="3">
    <source>
        <dbReference type="EMBL" id="SDF67962.1"/>
    </source>
</evidence>
<dbReference type="Gene3D" id="2.40.10.220">
    <property type="entry name" value="predicted glycosyltransferase like domains"/>
    <property type="match status" value="1"/>
</dbReference>
<protein>
    <submittedName>
        <fullName evidence="3">PilZ domain-containing protein</fullName>
    </submittedName>
</protein>
<dbReference type="Proteomes" id="UP000198615">
    <property type="component" value="Unassembled WGS sequence"/>
</dbReference>
<keyword evidence="4" id="KW-1185">Reference proteome</keyword>
<dbReference type="InterPro" id="IPR009875">
    <property type="entry name" value="PilZ_domain"/>
</dbReference>
<evidence type="ECO:0000256" key="1">
    <source>
        <dbReference type="SAM" id="MobiDB-lite"/>
    </source>
</evidence>